<dbReference type="Proteomes" id="UP000007800">
    <property type="component" value="Unassembled WGS sequence"/>
</dbReference>
<evidence type="ECO:0000313" key="2">
    <source>
        <dbReference type="Proteomes" id="UP000007800"/>
    </source>
</evidence>
<dbReference type="GeneID" id="9050818"/>
<gene>
    <name evidence="1" type="ORF">Pmar_PMAR027892</name>
</gene>
<feature type="non-terminal residue" evidence="1">
    <location>
        <position position="1"/>
    </location>
</feature>
<sequence length="55" mass="5709">GSSFGAPVEHRGNCGLAVLSRDGHARSFCTVVLVSSEGAIRVADMPERAALIGRQ</sequence>
<keyword evidence="2" id="KW-1185">Reference proteome</keyword>
<dbReference type="InParanoid" id="C5LDB9"/>
<accession>C5LDB9</accession>
<reference evidence="1 2" key="1">
    <citation type="submission" date="2008-07" db="EMBL/GenBank/DDBJ databases">
        <authorList>
            <person name="El-Sayed N."/>
            <person name="Caler E."/>
            <person name="Inman J."/>
            <person name="Amedeo P."/>
            <person name="Hass B."/>
            <person name="Wortman J."/>
        </authorList>
    </citation>
    <scope>NUCLEOTIDE SEQUENCE [LARGE SCALE GENOMIC DNA]</scope>
    <source>
        <strain evidence="2">ATCC 50983 / TXsc</strain>
    </source>
</reference>
<proteinExistence type="predicted"/>
<evidence type="ECO:0000313" key="1">
    <source>
        <dbReference type="EMBL" id="EER05251.1"/>
    </source>
</evidence>
<organism evidence="2">
    <name type="scientific">Perkinsus marinus (strain ATCC 50983 / TXsc)</name>
    <dbReference type="NCBI Taxonomy" id="423536"/>
    <lineage>
        <taxon>Eukaryota</taxon>
        <taxon>Sar</taxon>
        <taxon>Alveolata</taxon>
        <taxon>Perkinsozoa</taxon>
        <taxon>Perkinsea</taxon>
        <taxon>Perkinsida</taxon>
        <taxon>Perkinsidae</taxon>
        <taxon>Perkinsus</taxon>
    </lineage>
</organism>
<dbReference type="EMBL" id="GG680969">
    <property type="protein sequence ID" value="EER05251.1"/>
    <property type="molecule type" value="Genomic_DNA"/>
</dbReference>
<dbReference type="RefSeq" id="XP_002773435.1">
    <property type="nucleotide sequence ID" value="XM_002773389.1"/>
</dbReference>
<protein>
    <submittedName>
        <fullName evidence="1">Uncharacterized protein</fullName>
    </submittedName>
</protein>
<dbReference type="AlphaFoldDB" id="C5LDB9"/>
<name>C5LDB9_PERM5</name>